<comment type="caution">
    <text evidence="2">The sequence shown here is derived from an EMBL/GenBank/DDBJ whole genome shotgun (WGS) entry which is preliminary data.</text>
</comment>
<dbReference type="EMBL" id="VSRR010004342">
    <property type="protein sequence ID" value="MPC39367.1"/>
    <property type="molecule type" value="Genomic_DNA"/>
</dbReference>
<proteinExistence type="predicted"/>
<evidence type="ECO:0000313" key="3">
    <source>
        <dbReference type="Proteomes" id="UP000324222"/>
    </source>
</evidence>
<gene>
    <name evidence="2" type="ORF">E2C01_032902</name>
</gene>
<reference evidence="2 3" key="1">
    <citation type="submission" date="2019-05" db="EMBL/GenBank/DDBJ databases">
        <title>Another draft genome of Portunus trituberculatus and its Hox gene families provides insights of decapod evolution.</title>
        <authorList>
            <person name="Jeong J.-H."/>
            <person name="Song I."/>
            <person name="Kim S."/>
            <person name="Choi T."/>
            <person name="Kim D."/>
            <person name="Ryu S."/>
            <person name="Kim W."/>
        </authorList>
    </citation>
    <scope>NUCLEOTIDE SEQUENCE [LARGE SCALE GENOMIC DNA]</scope>
    <source>
        <tissue evidence="2">Muscle</tissue>
    </source>
</reference>
<keyword evidence="3" id="KW-1185">Reference proteome</keyword>
<sequence>MVEIKNLYDDYFASLFNTKYDTDPNQKSILNTTPTTTTTIKITTTQYHNNHHNDTISPTSTTPPTLHEST</sequence>
<feature type="compositionally biased region" description="Low complexity" evidence="1">
    <location>
        <begin position="55"/>
        <end position="70"/>
    </location>
</feature>
<protein>
    <submittedName>
        <fullName evidence="2">Uncharacterized protein</fullName>
    </submittedName>
</protein>
<evidence type="ECO:0000313" key="2">
    <source>
        <dbReference type="EMBL" id="MPC39367.1"/>
    </source>
</evidence>
<name>A0A5B7F1K7_PORTR</name>
<dbReference type="Proteomes" id="UP000324222">
    <property type="component" value="Unassembled WGS sequence"/>
</dbReference>
<evidence type="ECO:0000256" key="1">
    <source>
        <dbReference type="SAM" id="MobiDB-lite"/>
    </source>
</evidence>
<feature type="region of interest" description="Disordered" evidence="1">
    <location>
        <begin position="46"/>
        <end position="70"/>
    </location>
</feature>
<dbReference type="AlphaFoldDB" id="A0A5B7F1K7"/>
<organism evidence="2 3">
    <name type="scientific">Portunus trituberculatus</name>
    <name type="common">Swimming crab</name>
    <name type="synonym">Neptunus trituberculatus</name>
    <dbReference type="NCBI Taxonomy" id="210409"/>
    <lineage>
        <taxon>Eukaryota</taxon>
        <taxon>Metazoa</taxon>
        <taxon>Ecdysozoa</taxon>
        <taxon>Arthropoda</taxon>
        <taxon>Crustacea</taxon>
        <taxon>Multicrustacea</taxon>
        <taxon>Malacostraca</taxon>
        <taxon>Eumalacostraca</taxon>
        <taxon>Eucarida</taxon>
        <taxon>Decapoda</taxon>
        <taxon>Pleocyemata</taxon>
        <taxon>Brachyura</taxon>
        <taxon>Eubrachyura</taxon>
        <taxon>Portunoidea</taxon>
        <taxon>Portunidae</taxon>
        <taxon>Portuninae</taxon>
        <taxon>Portunus</taxon>
    </lineage>
</organism>
<accession>A0A5B7F1K7</accession>